<name>A0A0P0VIY1_ORYSJ</name>
<gene>
    <name evidence="1" type="ordered locus">Os02g0474450</name>
    <name evidence="1" type="ORF">OSNPB_020474450</name>
</gene>
<proteinExistence type="predicted"/>
<dbReference type="InParanoid" id="A0A0P0VIY1"/>
<accession>A0A0P0VIY1</accession>
<reference evidence="1 2" key="2">
    <citation type="journal article" date="2013" name="Plant Cell Physiol.">
        <title>Rice Annotation Project Database (RAP-DB): an integrative and interactive database for rice genomics.</title>
        <authorList>
            <person name="Sakai H."/>
            <person name="Lee S.S."/>
            <person name="Tanaka T."/>
            <person name="Numa H."/>
            <person name="Kim J."/>
            <person name="Kawahara Y."/>
            <person name="Wakimoto H."/>
            <person name="Yang C.C."/>
            <person name="Iwamoto M."/>
            <person name="Abe T."/>
            <person name="Yamada Y."/>
            <person name="Muto A."/>
            <person name="Inokuchi H."/>
            <person name="Ikemura T."/>
            <person name="Matsumoto T."/>
            <person name="Sasaki T."/>
            <person name="Itoh T."/>
        </authorList>
    </citation>
    <scope>NUCLEOTIDE SEQUENCE [LARGE SCALE GENOMIC DNA]</scope>
    <source>
        <strain evidence="2">cv. Nipponbare</strain>
    </source>
</reference>
<evidence type="ECO:0000313" key="2">
    <source>
        <dbReference type="Proteomes" id="UP000059680"/>
    </source>
</evidence>
<sequence>MAMVRWRPVGLEVERRGGARGEAGVEDTVDRVEEEVERVRRRRRKRLASIITASYFGCPSTPTAATACHDGRHGRRFCFAERSPASALSVSVYAARRQLGEM</sequence>
<organism evidence="1 2">
    <name type="scientific">Oryza sativa subsp. japonica</name>
    <name type="common">Rice</name>
    <dbReference type="NCBI Taxonomy" id="39947"/>
    <lineage>
        <taxon>Eukaryota</taxon>
        <taxon>Viridiplantae</taxon>
        <taxon>Streptophyta</taxon>
        <taxon>Embryophyta</taxon>
        <taxon>Tracheophyta</taxon>
        <taxon>Spermatophyta</taxon>
        <taxon>Magnoliopsida</taxon>
        <taxon>Liliopsida</taxon>
        <taxon>Poales</taxon>
        <taxon>Poaceae</taxon>
        <taxon>BOP clade</taxon>
        <taxon>Oryzoideae</taxon>
        <taxon>Oryzeae</taxon>
        <taxon>Oryzinae</taxon>
        <taxon>Oryza</taxon>
        <taxon>Oryza sativa</taxon>
    </lineage>
</organism>
<keyword evidence="2" id="KW-1185">Reference proteome</keyword>
<dbReference type="EMBL" id="AP014958">
    <property type="protein sequence ID" value="BAS78643.1"/>
    <property type="molecule type" value="Genomic_DNA"/>
</dbReference>
<dbReference type="AlphaFoldDB" id="A0A0P0VIY1"/>
<reference evidence="1 2" key="3">
    <citation type="journal article" date="2013" name="Rice">
        <title>Improvement of the Oryza sativa Nipponbare reference genome using next generation sequence and optical map data.</title>
        <authorList>
            <person name="Kawahara Y."/>
            <person name="de la Bastide M."/>
            <person name="Hamilton J.P."/>
            <person name="Kanamori H."/>
            <person name="McCombie W.R."/>
            <person name="Ouyang S."/>
            <person name="Schwartz D.C."/>
            <person name="Tanaka T."/>
            <person name="Wu J."/>
            <person name="Zhou S."/>
            <person name="Childs K.L."/>
            <person name="Davidson R.M."/>
            <person name="Lin H."/>
            <person name="Quesada-Ocampo L."/>
            <person name="Vaillancourt B."/>
            <person name="Sakai H."/>
            <person name="Lee S.S."/>
            <person name="Kim J."/>
            <person name="Numa H."/>
            <person name="Itoh T."/>
            <person name="Buell C.R."/>
            <person name="Matsumoto T."/>
        </authorList>
    </citation>
    <scope>NUCLEOTIDE SEQUENCE [LARGE SCALE GENOMIC DNA]</scope>
    <source>
        <strain evidence="2">cv. Nipponbare</strain>
    </source>
</reference>
<dbReference type="Proteomes" id="UP000059680">
    <property type="component" value="Chromosome 2"/>
</dbReference>
<evidence type="ECO:0000313" key="1">
    <source>
        <dbReference type="EMBL" id="BAS78643.1"/>
    </source>
</evidence>
<dbReference type="PaxDb" id="39947-A0A0P0VIY1"/>
<protein>
    <submittedName>
        <fullName evidence="1">Os02g0474450 protein</fullName>
    </submittedName>
</protein>
<reference evidence="2" key="1">
    <citation type="journal article" date="2005" name="Nature">
        <title>The map-based sequence of the rice genome.</title>
        <authorList>
            <consortium name="International rice genome sequencing project (IRGSP)"/>
            <person name="Matsumoto T."/>
            <person name="Wu J."/>
            <person name="Kanamori H."/>
            <person name="Katayose Y."/>
            <person name="Fujisawa M."/>
            <person name="Namiki N."/>
            <person name="Mizuno H."/>
            <person name="Yamamoto K."/>
            <person name="Antonio B.A."/>
            <person name="Baba T."/>
            <person name="Sakata K."/>
            <person name="Nagamura Y."/>
            <person name="Aoki H."/>
            <person name="Arikawa K."/>
            <person name="Arita K."/>
            <person name="Bito T."/>
            <person name="Chiden Y."/>
            <person name="Fujitsuka N."/>
            <person name="Fukunaka R."/>
            <person name="Hamada M."/>
            <person name="Harada C."/>
            <person name="Hayashi A."/>
            <person name="Hijishita S."/>
            <person name="Honda M."/>
            <person name="Hosokawa S."/>
            <person name="Ichikawa Y."/>
            <person name="Idonuma A."/>
            <person name="Iijima M."/>
            <person name="Ikeda M."/>
            <person name="Ikeno M."/>
            <person name="Ito K."/>
            <person name="Ito S."/>
            <person name="Ito T."/>
            <person name="Ito Y."/>
            <person name="Ito Y."/>
            <person name="Iwabuchi A."/>
            <person name="Kamiya K."/>
            <person name="Karasawa W."/>
            <person name="Kurita K."/>
            <person name="Katagiri S."/>
            <person name="Kikuta A."/>
            <person name="Kobayashi H."/>
            <person name="Kobayashi N."/>
            <person name="Machita K."/>
            <person name="Maehara T."/>
            <person name="Masukawa M."/>
            <person name="Mizubayashi T."/>
            <person name="Mukai Y."/>
            <person name="Nagasaki H."/>
            <person name="Nagata Y."/>
            <person name="Naito S."/>
            <person name="Nakashima M."/>
            <person name="Nakama Y."/>
            <person name="Nakamichi Y."/>
            <person name="Nakamura M."/>
            <person name="Meguro A."/>
            <person name="Negishi M."/>
            <person name="Ohta I."/>
            <person name="Ohta T."/>
            <person name="Okamoto M."/>
            <person name="Ono N."/>
            <person name="Saji S."/>
            <person name="Sakaguchi M."/>
            <person name="Sakai K."/>
            <person name="Shibata M."/>
            <person name="Shimokawa T."/>
            <person name="Song J."/>
            <person name="Takazaki Y."/>
            <person name="Terasawa K."/>
            <person name="Tsugane M."/>
            <person name="Tsuji K."/>
            <person name="Ueda S."/>
            <person name="Waki K."/>
            <person name="Yamagata H."/>
            <person name="Yamamoto M."/>
            <person name="Yamamoto S."/>
            <person name="Yamane H."/>
            <person name="Yoshiki S."/>
            <person name="Yoshihara R."/>
            <person name="Yukawa K."/>
            <person name="Zhong H."/>
            <person name="Yano M."/>
            <person name="Yuan Q."/>
            <person name="Ouyang S."/>
            <person name="Liu J."/>
            <person name="Jones K.M."/>
            <person name="Gansberger K."/>
            <person name="Moffat K."/>
            <person name="Hill J."/>
            <person name="Bera J."/>
            <person name="Fadrosh D."/>
            <person name="Jin S."/>
            <person name="Johri S."/>
            <person name="Kim M."/>
            <person name="Overton L."/>
            <person name="Reardon M."/>
            <person name="Tsitrin T."/>
            <person name="Vuong H."/>
            <person name="Weaver B."/>
            <person name="Ciecko A."/>
            <person name="Tallon L."/>
            <person name="Jackson J."/>
            <person name="Pai G."/>
            <person name="Aken S.V."/>
            <person name="Utterback T."/>
            <person name="Reidmuller S."/>
            <person name="Feldblyum T."/>
            <person name="Hsiao J."/>
            <person name="Zismann V."/>
            <person name="Iobst S."/>
            <person name="de Vazeille A.R."/>
            <person name="Buell C.R."/>
            <person name="Ying K."/>
            <person name="Li Y."/>
            <person name="Lu T."/>
            <person name="Huang Y."/>
            <person name="Zhao Q."/>
            <person name="Feng Q."/>
            <person name="Zhang L."/>
            <person name="Zhu J."/>
            <person name="Weng Q."/>
            <person name="Mu J."/>
            <person name="Lu Y."/>
            <person name="Fan D."/>
            <person name="Liu Y."/>
            <person name="Guan J."/>
            <person name="Zhang Y."/>
            <person name="Yu S."/>
            <person name="Liu X."/>
            <person name="Zhang Y."/>
            <person name="Hong G."/>
            <person name="Han B."/>
            <person name="Choisne N."/>
            <person name="Demange N."/>
            <person name="Orjeda G."/>
            <person name="Samain S."/>
            <person name="Cattolico L."/>
            <person name="Pelletier E."/>
            <person name="Couloux A."/>
            <person name="Segurens B."/>
            <person name="Wincker P."/>
            <person name="D'Hont A."/>
            <person name="Scarpelli C."/>
            <person name="Weissenbach J."/>
            <person name="Salanoubat M."/>
            <person name="Quetier F."/>
            <person name="Yu Y."/>
            <person name="Kim H.R."/>
            <person name="Rambo T."/>
            <person name="Currie J."/>
            <person name="Collura K."/>
            <person name="Luo M."/>
            <person name="Yang T."/>
            <person name="Ammiraju J.S.S."/>
            <person name="Engler F."/>
            <person name="Soderlund C."/>
            <person name="Wing R.A."/>
            <person name="Palmer L.E."/>
            <person name="de la Bastide M."/>
            <person name="Spiegel L."/>
            <person name="Nascimento L."/>
            <person name="Zutavern T."/>
            <person name="O'Shaughnessy A."/>
            <person name="Dike S."/>
            <person name="Dedhia N."/>
            <person name="Preston R."/>
            <person name="Balija V."/>
            <person name="McCombie W.R."/>
            <person name="Chow T."/>
            <person name="Chen H."/>
            <person name="Chung M."/>
            <person name="Chen C."/>
            <person name="Shaw J."/>
            <person name="Wu H."/>
            <person name="Hsiao K."/>
            <person name="Chao Y."/>
            <person name="Chu M."/>
            <person name="Cheng C."/>
            <person name="Hour A."/>
            <person name="Lee P."/>
            <person name="Lin S."/>
            <person name="Lin Y."/>
            <person name="Liou J."/>
            <person name="Liu S."/>
            <person name="Hsing Y."/>
            <person name="Raghuvanshi S."/>
            <person name="Mohanty A."/>
            <person name="Bharti A.K."/>
            <person name="Gaur A."/>
            <person name="Gupta V."/>
            <person name="Kumar D."/>
            <person name="Ravi V."/>
            <person name="Vij S."/>
            <person name="Kapur A."/>
            <person name="Khurana P."/>
            <person name="Khurana P."/>
            <person name="Khurana J.P."/>
            <person name="Tyagi A.K."/>
            <person name="Gaikwad K."/>
            <person name="Singh A."/>
            <person name="Dalal V."/>
            <person name="Srivastava S."/>
            <person name="Dixit A."/>
            <person name="Pal A.K."/>
            <person name="Ghazi I.A."/>
            <person name="Yadav M."/>
            <person name="Pandit A."/>
            <person name="Bhargava A."/>
            <person name="Sureshbabu K."/>
            <person name="Batra K."/>
            <person name="Sharma T.R."/>
            <person name="Mohapatra T."/>
            <person name="Singh N.K."/>
            <person name="Messing J."/>
            <person name="Nelson A.B."/>
            <person name="Fuks G."/>
            <person name="Kavchok S."/>
            <person name="Keizer G."/>
            <person name="Linton E."/>
            <person name="Llaca V."/>
            <person name="Song R."/>
            <person name="Tanyolac B."/>
            <person name="Young S."/>
            <person name="Ho-Il K."/>
            <person name="Hahn J.H."/>
            <person name="Sangsakoo G."/>
            <person name="Vanavichit A."/>
            <person name="de Mattos Luiz.A.T."/>
            <person name="Zimmer P.D."/>
            <person name="Malone G."/>
            <person name="Dellagostin O."/>
            <person name="de Oliveira A.C."/>
            <person name="Bevan M."/>
            <person name="Bancroft I."/>
            <person name="Minx P."/>
            <person name="Cordum H."/>
            <person name="Wilson R."/>
            <person name="Cheng Z."/>
            <person name="Jin W."/>
            <person name="Jiang J."/>
            <person name="Leong S.A."/>
            <person name="Iwama H."/>
            <person name="Gojobori T."/>
            <person name="Itoh T."/>
            <person name="Niimura Y."/>
            <person name="Fujii Y."/>
            <person name="Habara T."/>
            <person name="Sakai H."/>
            <person name="Sato Y."/>
            <person name="Wilson G."/>
            <person name="Kumar K."/>
            <person name="McCouch S."/>
            <person name="Juretic N."/>
            <person name="Hoen D."/>
            <person name="Wright S."/>
            <person name="Bruskiewich R."/>
            <person name="Bureau T."/>
            <person name="Miyao A."/>
            <person name="Hirochika H."/>
            <person name="Nishikawa T."/>
            <person name="Kadowaki K."/>
            <person name="Sugiura M."/>
            <person name="Burr B."/>
            <person name="Sasaki T."/>
        </authorList>
    </citation>
    <scope>NUCLEOTIDE SEQUENCE [LARGE SCALE GENOMIC DNA]</scope>
    <source>
        <strain evidence="2">cv. Nipponbare</strain>
    </source>
</reference>